<evidence type="ECO:0000256" key="7">
    <source>
        <dbReference type="ARBA" id="ARBA00023136"/>
    </source>
</evidence>
<keyword evidence="5 8" id="KW-0812">Transmembrane</keyword>
<proteinExistence type="predicted"/>
<feature type="transmembrane region" description="Helical" evidence="8">
    <location>
        <begin position="269"/>
        <end position="287"/>
    </location>
</feature>
<evidence type="ECO:0000256" key="3">
    <source>
        <dbReference type="ARBA" id="ARBA00022475"/>
    </source>
</evidence>
<evidence type="ECO:0000256" key="4">
    <source>
        <dbReference type="ARBA" id="ARBA00022519"/>
    </source>
</evidence>
<dbReference type="GO" id="GO:0022857">
    <property type="term" value="F:transmembrane transporter activity"/>
    <property type="evidence" value="ECO:0007669"/>
    <property type="project" value="InterPro"/>
</dbReference>
<keyword evidence="6 8" id="KW-1133">Transmembrane helix</keyword>
<evidence type="ECO:0000256" key="1">
    <source>
        <dbReference type="ARBA" id="ARBA00004651"/>
    </source>
</evidence>
<dbReference type="PANTHER" id="PTHR32196:SF21">
    <property type="entry name" value="ABC TRANSPORTER PERMEASE PROTEIN YPHD-RELATED"/>
    <property type="match status" value="1"/>
</dbReference>
<accession>Q0AZU1</accession>
<dbReference type="PANTHER" id="PTHR32196">
    <property type="entry name" value="ABC TRANSPORTER PERMEASE PROTEIN YPHD-RELATED-RELATED"/>
    <property type="match status" value="1"/>
</dbReference>
<feature type="transmembrane region" description="Helical" evidence="8">
    <location>
        <begin position="293"/>
        <end position="312"/>
    </location>
</feature>
<feature type="transmembrane region" description="Helical" evidence="8">
    <location>
        <begin position="68"/>
        <end position="87"/>
    </location>
</feature>
<keyword evidence="10" id="KW-1185">Reference proteome</keyword>
<protein>
    <submittedName>
        <fullName evidence="9">Putative sugar ABC transporter, permease protein</fullName>
    </submittedName>
</protein>
<sequence length="317" mass="33584">MAANNNLFSKRDLYLIFTIVILGLFISYNAPEFMQQKNLSNILGNNSVYGIMAIGMTLILVTGNIDISVGAVFAITGIIAANFANYADIAGITTPLPVFAVSMLAGAVLGFINGYLVAKIKLPAIIITLGNMSIMRGLLLLLTGGAWVSSMPGWLTTLARSKYLGLYASTYLWLFTALLIFILLKCTVLGRNILAVGGNPTAAQRIGINLKKVYVFIFSVFGALTGLASTIYIANLGCAQPVAGMGYELTLIAASIIGGASIFGGKASILGTCLGVILLGIIANAMVLAHIPIYWQSLVTGLVIILAILFSYREERI</sequence>
<dbReference type="EMBL" id="CP000448">
    <property type="protein sequence ID" value="ABI67763.1"/>
    <property type="molecule type" value="Genomic_DNA"/>
</dbReference>
<dbReference type="RefSeq" id="WP_011639871.1">
    <property type="nucleotide sequence ID" value="NC_008346.1"/>
</dbReference>
<feature type="transmembrane region" description="Helical" evidence="8">
    <location>
        <begin position="213"/>
        <end position="233"/>
    </location>
</feature>
<evidence type="ECO:0000313" key="10">
    <source>
        <dbReference type="Proteomes" id="UP000001968"/>
    </source>
</evidence>
<evidence type="ECO:0000256" key="8">
    <source>
        <dbReference type="SAM" id="Phobius"/>
    </source>
</evidence>
<dbReference type="InterPro" id="IPR001851">
    <property type="entry name" value="ABC_transp_permease"/>
</dbReference>
<evidence type="ECO:0000256" key="6">
    <source>
        <dbReference type="ARBA" id="ARBA00022989"/>
    </source>
</evidence>
<feature type="transmembrane region" description="Helical" evidence="8">
    <location>
        <begin position="245"/>
        <end position="262"/>
    </location>
</feature>
<dbReference type="STRING" id="335541.Swol_0425"/>
<comment type="subcellular location">
    <subcellularLocation>
        <location evidence="1">Cell membrane</location>
        <topology evidence="1">Multi-pass membrane protein</topology>
    </subcellularLocation>
</comment>
<keyword evidence="3" id="KW-1003">Cell membrane</keyword>
<evidence type="ECO:0000256" key="2">
    <source>
        <dbReference type="ARBA" id="ARBA00022448"/>
    </source>
</evidence>
<feature type="transmembrane region" description="Helical" evidence="8">
    <location>
        <begin position="163"/>
        <end position="184"/>
    </location>
</feature>
<dbReference type="Pfam" id="PF02653">
    <property type="entry name" value="BPD_transp_2"/>
    <property type="match status" value="1"/>
</dbReference>
<dbReference type="GO" id="GO:0005886">
    <property type="term" value="C:plasma membrane"/>
    <property type="evidence" value="ECO:0007669"/>
    <property type="project" value="UniProtKB-SubCell"/>
</dbReference>
<feature type="transmembrane region" description="Helical" evidence="8">
    <location>
        <begin position="138"/>
        <end position="157"/>
    </location>
</feature>
<gene>
    <name evidence="9" type="ordered locus">Swol_0425</name>
</gene>
<dbReference type="OrthoDB" id="9813906at2"/>
<feature type="transmembrane region" description="Helical" evidence="8">
    <location>
        <begin position="42"/>
        <end position="61"/>
    </location>
</feature>
<name>Q0AZU1_SYNWW</name>
<keyword evidence="2" id="KW-0813">Transport</keyword>
<keyword evidence="7 8" id="KW-0472">Membrane</keyword>
<dbReference type="Proteomes" id="UP000001968">
    <property type="component" value="Chromosome"/>
</dbReference>
<feature type="transmembrane region" description="Helical" evidence="8">
    <location>
        <begin position="99"/>
        <end position="118"/>
    </location>
</feature>
<evidence type="ECO:0000313" key="9">
    <source>
        <dbReference type="EMBL" id="ABI67763.1"/>
    </source>
</evidence>
<organism evidence="9 10">
    <name type="scientific">Syntrophomonas wolfei subsp. wolfei (strain DSM 2245B / Goettingen)</name>
    <dbReference type="NCBI Taxonomy" id="335541"/>
    <lineage>
        <taxon>Bacteria</taxon>
        <taxon>Bacillati</taxon>
        <taxon>Bacillota</taxon>
        <taxon>Clostridia</taxon>
        <taxon>Eubacteriales</taxon>
        <taxon>Syntrophomonadaceae</taxon>
        <taxon>Syntrophomonas</taxon>
    </lineage>
</organism>
<reference evidence="10" key="1">
    <citation type="journal article" date="2010" name="Environ. Microbiol.">
        <title>The genome of Syntrophomonas wolfei: new insights into syntrophic metabolism and biohydrogen production.</title>
        <authorList>
            <person name="Sieber J.R."/>
            <person name="Sims D.R."/>
            <person name="Han C."/>
            <person name="Kim E."/>
            <person name="Lykidis A."/>
            <person name="Lapidus A.L."/>
            <person name="McDonnald E."/>
            <person name="Rohlin L."/>
            <person name="Culley D.E."/>
            <person name="Gunsalus R."/>
            <person name="McInerney M.J."/>
        </authorList>
    </citation>
    <scope>NUCLEOTIDE SEQUENCE [LARGE SCALE GENOMIC DNA]</scope>
    <source>
        <strain evidence="10">DSM 2245B / Goettingen</strain>
    </source>
</reference>
<dbReference type="AlphaFoldDB" id="Q0AZU1"/>
<feature type="transmembrane region" description="Helical" evidence="8">
    <location>
        <begin position="12"/>
        <end position="30"/>
    </location>
</feature>
<dbReference type="HOGENOM" id="CLU_028880_0_1_9"/>
<dbReference type="eggNOG" id="COG1172">
    <property type="taxonomic scope" value="Bacteria"/>
</dbReference>
<dbReference type="CDD" id="cd06579">
    <property type="entry name" value="TM_PBP1_transp_AraH_like"/>
    <property type="match status" value="1"/>
</dbReference>
<dbReference type="KEGG" id="swo:Swol_0425"/>
<evidence type="ECO:0000256" key="5">
    <source>
        <dbReference type="ARBA" id="ARBA00022692"/>
    </source>
</evidence>
<keyword evidence="4" id="KW-0997">Cell inner membrane</keyword>